<reference evidence="2" key="1">
    <citation type="submission" date="2021-10" db="EMBL/GenBank/DDBJ databases">
        <title>Novel species in genus Arthrobacter.</title>
        <authorList>
            <person name="Liu Y."/>
        </authorList>
    </citation>
    <scope>NUCLEOTIDE SEQUENCE</scope>
    <source>
        <strain evidence="4">zg-Y462</strain>
        <strain evidence="2">Zg-Y462</strain>
    </source>
</reference>
<evidence type="ECO:0000313" key="3">
    <source>
        <dbReference type="EMBL" id="UON91084.1"/>
    </source>
</evidence>
<name>A0A9X1M498_9MICC</name>
<keyword evidence="1" id="KW-1133">Transmembrane helix</keyword>
<keyword evidence="1" id="KW-0812">Transmembrane</keyword>
<feature type="transmembrane region" description="Helical" evidence="1">
    <location>
        <begin position="181"/>
        <end position="202"/>
    </location>
</feature>
<accession>A0A9X1M498</accession>
<feature type="transmembrane region" description="Helical" evidence="1">
    <location>
        <begin position="74"/>
        <end position="95"/>
    </location>
</feature>
<evidence type="ECO:0000313" key="2">
    <source>
        <dbReference type="EMBL" id="MCC3271119.1"/>
    </source>
</evidence>
<evidence type="ECO:0000313" key="4">
    <source>
        <dbReference type="Proteomes" id="UP000829758"/>
    </source>
</evidence>
<sequence length="203" mass="20928">MRRGAGRDRHRLHAGATPAALIWSAALLAVPFLSFAPAQALPWGLGAALLLGVFPPVLVAYLKKRNDLRRFGPSSLPPVVLGAAALGFMLQRLILWLDGPLALSAAVFALLAAAMVLLVANAFTAWSWLDVTLGAGIVMFGSLAALLFTGPVGTALAAAVVLILLVVILRRARAGSPLQHLAGAAAGTAAGGGIFLWLLAYAR</sequence>
<evidence type="ECO:0000256" key="1">
    <source>
        <dbReference type="SAM" id="Phobius"/>
    </source>
</evidence>
<feature type="transmembrane region" description="Helical" evidence="1">
    <location>
        <begin position="12"/>
        <end position="34"/>
    </location>
</feature>
<evidence type="ECO:0000313" key="5">
    <source>
        <dbReference type="Proteomes" id="UP001155145"/>
    </source>
</evidence>
<feature type="transmembrane region" description="Helical" evidence="1">
    <location>
        <begin position="101"/>
        <end position="120"/>
    </location>
</feature>
<dbReference type="Proteomes" id="UP000829758">
    <property type="component" value="Chromosome"/>
</dbReference>
<dbReference type="EMBL" id="JAJFZT010000001">
    <property type="protein sequence ID" value="MCC3271119.1"/>
    <property type="molecule type" value="Genomic_DNA"/>
</dbReference>
<keyword evidence="4" id="KW-1185">Reference proteome</keyword>
<gene>
    <name evidence="2" type="ORF">LJ755_00015</name>
    <name evidence="3" type="ORF">MUK71_10665</name>
</gene>
<feature type="transmembrane region" description="Helical" evidence="1">
    <location>
        <begin position="152"/>
        <end position="169"/>
    </location>
</feature>
<feature type="transmembrane region" description="Helical" evidence="1">
    <location>
        <begin position="40"/>
        <end position="62"/>
    </location>
</feature>
<protein>
    <submittedName>
        <fullName evidence="2">Uncharacterized protein</fullName>
    </submittedName>
</protein>
<dbReference type="EMBL" id="CP094984">
    <property type="protein sequence ID" value="UON91084.1"/>
    <property type="molecule type" value="Genomic_DNA"/>
</dbReference>
<dbReference type="RefSeq" id="WP_227927596.1">
    <property type="nucleotide sequence ID" value="NZ_CP094984.1"/>
</dbReference>
<organism evidence="2 5">
    <name type="scientific">Arthrobacter zhangbolii</name>
    <dbReference type="NCBI Taxonomy" id="2886936"/>
    <lineage>
        <taxon>Bacteria</taxon>
        <taxon>Bacillati</taxon>
        <taxon>Actinomycetota</taxon>
        <taxon>Actinomycetes</taxon>
        <taxon>Micrococcales</taxon>
        <taxon>Micrococcaceae</taxon>
        <taxon>Arthrobacter</taxon>
    </lineage>
</organism>
<dbReference type="Proteomes" id="UP001155145">
    <property type="component" value="Unassembled WGS sequence"/>
</dbReference>
<dbReference type="AlphaFoldDB" id="A0A9X1M498"/>
<proteinExistence type="predicted"/>
<keyword evidence="1" id="KW-0472">Membrane</keyword>